<evidence type="ECO:0000313" key="1">
    <source>
        <dbReference type="EMBL" id="SDF21907.1"/>
    </source>
</evidence>
<dbReference type="AlphaFoldDB" id="A0A1G7JAA7"/>
<evidence type="ECO:0000313" key="2">
    <source>
        <dbReference type="Proteomes" id="UP000199406"/>
    </source>
</evidence>
<dbReference type="STRING" id="1550231.SAMN05660662_1393"/>
<organism evidence="1 2">
    <name type="scientific">Blastococcus aurantiacus</name>
    <dbReference type="NCBI Taxonomy" id="1550231"/>
    <lineage>
        <taxon>Bacteria</taxon>
        <taxon>Bacillati</taxon>
        <taxon>Actinomycetota</taxon>
        <taxon>Actinomycetes</taxon>
        <taxon>Geodermatophilales</taxon>
        <taxon>Geodermatophilaceae</taxon>
        <taxon>Blastococcus</taxon>
    </lineage>
</organism>
<sequence>MSGLQISVPGHGRWLPLPLEGDIDAQASAAASALTRQASGDRMEDVAALIAGSARTVLRQAGRLAQDGIVTALAWSLLPAPGVLQPGPVALLRLFPLAPTASDDDVLTTVVDVSADRHGDIDVDRLDTASGPALTVRWRPAVRGEDGIRMVHEQRAVLWPDREHEVVLVLSLYVVDLVDGASAGEPLQELATAVRWSLS</sequence>
<dbReference type="EMBL" id="FNBT01000002">
    <property type="protein sequence ID" value="SDF21907.1"/>
    <property type="molecule type" value="Genomic_DNA"/>
</dbReference>
<dbReference type="OrthoDB" id="5189978at2"/>
<dbReference type="Proteomes" id="UP000199406">
    <property type="component" value="Unassembled WGS sequence"/>
</dbReference>
<protein>
    <submittedName>
        <fullName evidence="1">Uncharacterized protein</fullName>
    </submittedName>
</protein>
<proteinExistence type="predicted"/>
<gene>
    <name evidence="1" type="ORF">SAMN05660662_1393</name>
</gene>
<name>A0A1G7JAA7_9ACTN</name>
<keyword evidence="2" id="KW-1185">Reference proteome</keyword>
<reference evidence="2" key="1">
    <citation type="submission" date="2016-10" db="EMBL/GenBank/DDBJ databases">
        <authorList>
            <person name="Varghese N."/>
            <person name="Submissions S."/>
        </authorList>
    </citation>
    <scope>NUCLEOTIDE SEQUENCE [LARGE SCALE GENOMIC DNA]</scope>
    <source>
        <strain evidence="2">DSM 44268</strain>
    </source>
</reference>
<accession>A0A1G7JAA7</accession>
<dbReference type="RefSeq" id="WP_091764481.1">
    <property type="nucleotide sequence ID" value="NZ_FNBT01000002.1"/>
</dbReference>